<dbReference type="RefSeq" id="WP_030310101.1">
    <property type="nucleotide sequence ID" value="NZ_CP014485.1"/>
</dbReference>
<dbReference type="AlphaFoldDB" id="A0A126Y8Y8"/>
<name>A0A126Y8Y8_9ACTN</name>
<dbReference type="InterPro" id="IPR027417">
    <property type="entry name" value="P-loop_NTPase"/>
</dbReference>
<dbReference type="PANTHER" id="PTHR34301">
    <property type="entry name" value="DNA-BINDING PROTEIN-RELATED"/>
    <property type="match status" value="1"/>
</dbReference>
<dbReference type="PANTHER" id="PTHR34301:SF8">
    <property type="entry name" value="ATPASE DOMAIN-CONTAINING PROTEIN"/>
    <property type="match status" value="1"/>
</dbReference>
<organism evidence="1 2">
    <name type="scientific">Streptomyces albidoflavus</name>
    <dbReference type="NCBI Taxonomy" id="1886"/>
    <lineage>
        <taxon>Bacteria</taxon>
        <taxon>Bacillati</taxon>
        <taxon>Actinomycetota</taxon>
        <taxon>Actinomycetes</taxon>
        <taxon>Kitasatosporales</taxon>
        <taxon>Streptomycetaceae</taxon>
        <taxon>Streptomyces</taxon>
        <taxon>Streptomyces albidoflavus group</taxon>
    </lineage>
</organism>
<proteinExistence type="predicted"/>
<evidence type="ECO:0000313" key="1">
    <source>
        <dbReference type="EMBL" id="RZE22478.1"/>
    </source>
</evidence>
<dbReference type="Proteomes" id="UP000292693">
    <property type="component" value="Unassembled WGS sequence"/>
</dbReference>
<comment type="caution">
    <text evidence="1">The sequence shown here is derived from an EMBL/GenBank/DDBJ whole genome shotgun (WGS) entry which is preliminary data.</text>
</comment>
<dbReference type="GeneID" id="97268631"/>
<dbReference type="Gene3D" id="3.40.50.300">
    <property type="entry name" value="P-loop containing nucleotide triphosphate hydrolases"/>
    <property type="match status" value="1"/>
</dbReference>
<evidence type="ECO:0000313" key="2">
    <source>
        <dbReference type="Proteomes" id="UP000292693"/>
    </source>
</evidence>
<gene>
    <name evidence="1" type="ORF">C0Q92_15260</name>
</gene>
<reference evidence="1 2" key="1">
    <citation type="submission" date="2017-12" db="EMBL/GenBank/DDBJ databases">
        <title>Population genomics insights into the ecological differentiation and adaptive evolution in streptomycetes.</title>
        <authorList>
            <person name="Li Y."/>
            <person name="Huang Y."/>
        </authorList>
    </citation>
    <scope>NUCLEOTIDE SEQUENCE [LARGE SCALE GENOMIC DNA]</scope>
    <source>
        <strain evidence="1 2">NBRC 100770</strain>
    </source>
</reference>
<dbReference type="SUPFAM" id="SSF52540">
    <property type="entry name" value="P-loop containing nucleoside triphosphate hydrolases"/>
    <property type="match status" value="1"/>
</dbReference>
<accession>A0A126Y8Y8</accession>
<dbReference type="EMBL" id="PKLL01000017">
    <property type="protein sequence ID" value="RZE22478.1"/>
    <property type="molecule type" value="Genomic_DNA"/>
</dbReference>
<sequence>MAGTHNQQVLAEHKARFENRVSGGRQFNKLLREMGAEPNRFVEDPRDGRRWWIYITMPENVRDTFDLHLEVLCLSASYDRVEPRTLDTIAERLRKGEARLDPDFAILLTPDAGAENLVRRRRGQLPILTIDSSELLGHGARIGLRQRIARIMVTQDHYDLTKPITEPAAFYGRRTEVRDIDFALDRGQSVGIFGLRKAGKTSLLNFVENHRADKDRPVVRLDISGLTAEMFQLNLLQKCHELLRAGGAPAPRLATLTRDGRPNTAASLSTYWLNDLDALLDGLPGRLELFVDEIDQAWPGRSNLEEDEARALMRCLIQLRGVVQRREAGGKEGIGLVCAGVDPAIFERPLLDGKDNLLYKFVRLSFLSPMKKDEMQEMVRSLGKRMGLRYRDHETIDFLYHEFGGHPLLTRKACSAATRKRPTDEIPWHVTLEALREALEQRGPNTPRTEVSDVLDSFTDWFGDEAAMLPLLWSKDENEQRDAREWAESEPEMAAHLVLYGITDEKWAPRINAMRDLVLK</sequence>
<protein>
    <submittedName>
        <fullName evidence="1">Uncharacterized protein</fullName>
    </submittedName>
</protein>